<sequence length="210" mass="23982">ADVAYYYGDQAPNFWPMFHNVPEKILLKGLGAGFDYDVVNSDVIVNRMSVKNKRIVLPDAMSYRVLVLPEQRDMQLEVLVKLEKLVSEGATIIGPKPLDVPGMQDHKSRSAKLRALADKMWGPCNGRTVRENSYGKGQVVWGLTPRRWLAQNAVVPDFRILAEKFEGKLDYIHRQTKDIDIYFVRNKSLLAINEDCFFRVKGSARENQLL</sequence>
<accession>X0ZLF9</accession>
<feature type="non-terminal residue" evidence="3">
    <location>
        <position position="1"/>
    </location>
</feature>
<dbReference type="AlphaFoldDB" id="X0ZLF9"/>
<evidence type="ECO:0000313" key="3">
    <source>
        <dbReference type="EMBL" id="GAG70249.1"/>
    </source>
</evidence>
<proteinExistence type="predicted"/>
<name>X0ZLF9_9ZZZZ</name>
<dbReference type="GO" id="GO:0016787">
    <property type="term" value="F:hydrolase activity"/>
    <property type="evidence" value="ECO:0007669"/>
    <property type="project" value="UniProtKB-KW"/>
</dbReference>
<reference evidence="3" key="1">
    <citation type="journal article" date="2014" name="Front. Microbiol.">
        <title>High frequency of phylogenetically diverse reductive dehalogenase-homologous genes in deep subseafloor sedimentary metagenomes.</title>
        <authorList>
            <person name="Kawai M."/>
            <person name="Futagami T."/>
            <person name="Toyoda A."/>
            <person name="Takaki Y."/>
            <person name="Nishi S."/>
            <person name="Hori S."/>
            <person name="Arai W."/>
            <person name="Tsubouchi T."/>
            <person name="Morono Y."/>
            <person name="Uchiyama I."/>
            <person name="Ito T."/>
            <person name="Fujiyama A."/>
            <person name="Inagaki F."/>
            <person name="Takami H."/>
        </authorList>
    </citation>
    <scope>NUCLEOTIDE SEQUENCE</scope>
    <source>
        <strain evidence="3">Expedition CK06-06</strain>
    </source>
</reference>
<evidence type="ECO:0000256" key="2">
    <source>
        <dbReference type="ARBA" id="ARBA00022801"/>
    </source>
</evidence>
<dbReference type="PANTHER" id="PTHR43817">
    <property type="entry name" value="GLYCOSYL HYDROLASE"/>
    <property type="match status" value="1"/>
</dbReference>
<comment type="caution">
    <text evidence="3">The sequence shown here is derived from an EMBL/GenBank/DDBJ whole genome shotgun (WGS) entry which is preliminary data.</text>
</comment>
<dbReference type="PANTHER" id="PTHR43817:SF1">
    <property type="entry name" value="HYDROLASE, FAMILY 43, PUTATIVE (AFU_ORTHOLOGUE AFUA_3G01660)-RELATED"/>
    <property type="match status" value="1"/>
</dbReference>
<protein>
    <recommendedName>
        <fullName evidence="4">Beta-galactosidase trimerisation domain-containing protein</fullName>
    </recommendedName>
</protein>
<dbReference type="Pfam" id="PF17132">
    <property type="entry name" value="Glyco_hydro_106"/>
    <property type="match status" value="1"/>
</dbReference>
<keyword evidence="1" id="KW-0732">Signal</keyword>
<keyword evidence="2" id="KW-0378">Hydrolase</keyword>
<gene>
    <name evidence="3" type="ORF">S01H4_18486</name>
</gene>
<dbReference type="EMBL" id="BART01008198">
    <property type="protein sequence ID" value="GAG70249.1"/>
    <property type="molecule type" value="Genomic_DNA"/>
</dbReference>
<organism evidence="3">
    <name type="scientific">marine sediment metagenome</name>
    <dbReference type="NCBI Taxonomy" id="412755"/>
    <lineage>
        <taxon>unclassified sequences</taxon>
        <taxon>metagenomes</taxon>
        <taxon>ecological metagenomes</taxon>
    </lineage>
</organism>
<evidence type="ECO:0000256" key="1">
    <source>
        <dbReference type="ARBA" id="ARBA00022729"/>
    </source>
</evidence>
<evidence type="ECO:0008006" key="4">
    <source>
        <dbReference type="Google" id="ProtNLM"/>
    </source>
</evidence>